<name>A0ABD0THX0_LOXSC</name>
<dbReference type="EC" id="3.4.24.-" evidence="7"/>
<dbReference type="AlphaFoldDB" id="A0ABD0THX0"/>
<organism evidence="10 11">
    <name type="scientific">Loxostege sticticalis</name>
    <name type="common">Beet webworm moth</name>
    <dbReference type="NCBI Taxonomy" id="481309"/>
    <lineage>
        <taxon>Eukaryota</taxon>
        <taxon>Metazoa</taxon>
        <taxon>Ecdysozoa</taxon>
        <taxon>Arthropoda</taxon>
        <taxon>Hexapoda</taxon>
        <taxon>Insecta</taxon>
        <taxon>Pterygota</taxon>
        <taxon>Neoptera</taxon>
        <taxon>Endopterygota</taxon>
        <taxon>Lepidoptera</taxon>
        <taxon>Glossata</taxon>
        <taxon>Ditrysia</taxon>
        <taxon>Pyraloidea</taxon>
        <taxon>Crambidae</taxon>
        <taxon>Pyraustinae</taxon>
        <taxon>Loxostege</taxon>
    </lineage>
</organism>
<dbReference type="PANTHER" id="PTHR10127:SF780">
    <property type="entry name" value="METALLOENDOPEPTIDASE"/>
    <property type="match status" value="1"/>
</dbReference>
<evidence type="ECO:0000259" key="9">
    <source>
        <dbReference type="PROSITE" id="PS51864"/>
    </source>
</evidence>
<dbReference type="InterPro" id="IPR024079">
    <property type="entry name" value="MetalloPept_cat_dom_sf"/>
</dbReference>
<sequence length="388" mass="44362">MGQDSEEVLKYPLTKWATSILQEGTSVMALQAIEPGYDLSDEEVKKLKLWPKGIIHYYIDTVSFDKVLRDRIRSYLDVFSGLTGVHFIEMHNLLSEEVQSRWVLFINRIGLLKCADSVNITDTGVQRVVLGYDCISQRGELGDVALAIVGVPPQHNAPDRDDYITVHMENVKPGKEHLFKKLSHSEWLFQNLNYDFSSVSHFHYHEHSVNGKATIVPKKSVNVQVGESEGLSYTDVLKVRMLYNYISRNKHSSATAQECHQIFRPGANFKKYKPKENDVQPREKPLEYLEANGMKVPEVPQDIPEVPQDKQSEEKLDKVDEDGDVKKEYEIIEATENQNEDEEPVQNNESRSVEELTEGTEGPKKVIDRYITVAETSAELLRKRNKIT</sequence>
<evidence type="ECO:0000256" key="4">
    <source>
        <dbReference type="ARBA" id="ARBA00022833"/>
    </source>
</evidence>
<keyword evidence="2 7" id="KW-0479">Metal-binding</keyword>
<dbReference type="EMBL" id="JBEDNZ010000004">
    <property type="protein sequence ID" value="KAL0848928.1"/>
    <property type="molecule type" value="Genomic_DNA"/>
</dbReference>
<evidence type="ECO:0000313" key="11">
    <source>
        <dbReference type="Proteomes" id="UP001549921"/>
    </source>
</evidence>
<dbReference type="GO" id="GO:0006508">
    <property type="term" value="P:proteolysis"/>
    <property type="evidence" value="ECO:0007669"/>
    <property type="project" value="UniProtKB-KW"/>
</dbReference>
<evidence type="ECO:0000256" key="8">
    <source>
        <dbReference type="SAM" id="MobiDB-lite"/>
    </source>
</evidence>
<comment type="caution">
    <text evidence="10">The sequence shown here is derived from an EMBL/GenBank/DDBJ whole genome shotgun (WGS) entry which is preliminary data.</text>
</comment>
<dbReference type="InterPro" id="IPR001506">
    <property type="entry name" value="Peptidase_M12A"/>
</dbReference>
<evidence type="ECO:0000256" key="6">
    <source>
        <dbReference type="PROSITE-ProRule" id="PRU01211"/>
    </source>
</evidence>
<accession>A0ABD0THX0</accession>
<dbReference type="Gene3D" id="3.40.390.10">
    <property type="entry name" value="Collagenase (Catalytic Domain)"/>
    <property type="match status" value="1"/>
</dbReference>
<comment type="caution">
    <text evidence="6">Lacks conserved residue(s) required for the propagation of feature annotation.</text>
</comment>
<gene>
    <name evidence="10" type="ORF">ABMA28_013324</name>
</gene>
<dbReference type="Proteomes" id="UP001549921">
    <property type="component" value="Unassembled WGS sequence"/>
</dbReference>
<dbReference type="InterPro" id="IPR006026">
    <property type="entry name" value="Peptidase_Metallo"/>
</dbReference>
<dbReference type="SUPFAM" id="SSF55486">
    <property type="entry name" value="Metalloproteases ('zincins'), catalytic domain"/>
    <property type="match status" value="1"/>
</dbReference>
<proteinExistence type="predicted"/>
<keyword evidence="1 7" id="KW-0645">Protease</keyword>
<dbReference type="Pfam" id="PF01400">
    <property type="entry name" value="Astacin"/>
    <property type="match status" value="1"/>
</dbReference>
<evidence type="ECO:0000256" key="2">
    <source>
        <dbReference type="ARBA" id="ARBA00022723"/>
    </source>
</evidence>
<dbReference type="PRINTS" id="PR00480">
    <property type="entry name" value="ASTACIN"/>
</dbReference>
<protein>
    <recommendedName>
        <fullName evidence="7">Metalloendopeptidase</fullName>
        <ecNumber evidence="7">3.4.24.-</ecNumber>
    </recommendedName>
</protein>
<evidence type="ECO:0000313" key="10">
    <source>
        <dbReference type="EMBL" id="KAL0848928.1"/>
    </source>
</evidence>
<comment type="cofactor">
    <cofactor evidence="7">
        <name>Zn(2+)</name>
        <dbReference type="ChEBI" id="CHEBI:29105"/>
    </cofactor>
    <text evidence="7">Binds 1 zinc ion per subunit.</text>
</comment>
<evidence type="ECO:0000256" key="3">
    <source>
        <dbReference type="ARBA" id="ARBA00022801"/>
    </source>
</evidence>
<dbReference type="SMART" id="SM00235">
    <property type="entry name" value="ZnMc"/>
    <property type="match status" value="1"/>
</dbReference>
<evidence type="ECO:0000256" key="1">
    <source>
        <dbReference type="ARBA" id="ARBA00022670"/>
    </source>
</evidence>
<feature type="domain" description="Peptidase M12A" evidence="9">
    <location>
        <begin position="31"/>
        <end position="247"/>
    </location>
</feature>
<dbReference type="PANTHER" id="PTHR10127">
    <property type="entry name" value="DISCOIDIN, CUB, EGF, LAMININ , AND ZINC METALLOPROTEASE DOMAIN CONTAINING"/>
    <property type="match status" value="1"/>
</dbReference>
<evidence type="ECO:0000256" key="5">
    <source>
        <dbReference type="ARBA" id="ARBA00023049"/>
    </source>
</evidence>
<feature type="region of interest" description="Disordered" evidence="8">
    <location>
        <begin position="298"/>
        <end position="361"/>
    </location>
</feature>
<evidence type="ECO:0000256" key="7">
    <source>
        <dbReference type="RuleBase" id="RU361183"/>
    </source>
</evidence>
<dbReference type="GO" id="GO:0046872">
    <property type="term" value="F:metal ion binding"/>
    <property type="evidence" value="ECO:0007669"/>
    <property type="project" value="UniProtKB-KW"/>
</dbReference>
<feature type="compositionally biased region" description="Basic and acidic residues" evidence="8">
    <location>
        <begin position="307"/>
        <end position="330"/>
    </location>
</feature>
<keyword evidence="4 7" id="KW-0862">Zinc</keyword>
<keyword evidence="5 7" id="KW-0482">Metalloprotease</keyword>
<reference evidence="10 11" key="1">
    <citation type="submission" date="2024-06" db="EMBL/GenBank/DDBJ databases">
        <title>A chromosome-level genome assembly of beet webworm, Loxostege sticticalis.</title>
        <authorList>
            <person name="Zhang Y."/>
        </authorList>
    </citation>
    <scope>NUCLEOTIDE SEQUENCE [LARGE SCALE GENOMIC DNA]</scope>
    <source>
        <strain evidence="10">AQ028</strain>
        <tissue evidence="10">Male pupae</tissue>
    </source>
</reference>
<keyword evidence="3 7" id="KW-0378">Hydrolase</keyword>
<dbReference type="GO" id="GO:0004222">
    <property type="term" value="F:metalloendopeptidase activity"/>
    <property type="evidence" value="ECO:0007669"/>
    <property type="project" value="UniProtKB-UniRule"/>
</dbReference>
<dbReference type="PROSITE" id="PS51864">
    <property type="entry name" value="ASTACIN"/>
    <property type="match status" value="1"/>
</dbReference>